<dbReference type="EMBL" id="CP003495">
    <property type="protein sequence ID" value="AFY29908.1"/>
    <property type="molecule type" value="Genomic_DNA"/>
</dbReference>
<reference evidence="3" key="1">
    <citation type="journal article" date="2013" name="Proc. Natl. Acad. Sci. U.S.A.">
        <title>Improving the coverage of the cyanobacterial phylum using diversity-driven genome sequencing.</title>
        <authorList>
            <person name="Shih P.M."/>
            <person name="Wu D."/>
            <person name="Latifi A."/>
            <person name="Axen S.D."/>
            <person name="Fewer D.P."/>
            <person name="Talla E."/>
            <person name="Calteau A."/>
            <person name="Cai F."/>
            <person name="Tandeau de Marsac N."/>
            <person name="Rippka R."/>
            <person name="Herdman M."/>
            <person name="Sivonen K."/>
            <person name="Coursin T."/>
            <person name="Laurent T."/>
            <person name="Goodwin L."/>
            <person name="Nolan M."/>
            <person name="Davenport K.W."/>
            <person name="Han C.S."/>
            <person name="Rubin E.M."/>
            <person name="Eisen J.A."/>
            <person name="Woyke T."/>
            <person name="Gugger M."/>
            <person name="Kerfeld C.A."/>
        </authorList>
    </citation>
    <scope>NUCLEOTIDE SEQUENCE [LARGE SCALE GENOMIC DNA]</scope>
    <source>
        <strain evidence="3">ATCC 27147 / PCC 6307</strain>
    </source>
</reference>
<organism evidence="2 3">
    <name type="scientific">Cyanobium gracile (strain ATCC 27147 / PCC 6307)</name>
    <dbReference type="NCBI Taxonomy" id="292564"/>
    <lineage>
        <taxon>Bacteria</taxon>
        <taxon>Bacillati</taxon>
        <taxon>Cyanobacteriota</taxon>
        <taxon>Cyanophyceae</taxon>
        <taxon>Synechococcales</taxon>
        <taxon>Prochlorococcaceae</taxon>
        <taxon>Cyanobium</taxon>
    </lineage>
</organism>
<dbReference type="HOGENOM" id="CLU_1018286_0_0_3"/>
<evidence type="ECO:0000313" key="2">
    <source>
        <dbReference type="EMBL" id="AFY29908.1"/>
    </source>
</evidence>
<dbReference type="RefSeq" id="WP_015110343.1">
    <property type="nucleotide sequence ID" value="NC_019675.1"/>
</dbReference>
<dbReference type="eggNOG" id="ENOG5030R7Q">
    <property type="taxonomic scope" value="Bacteria"/>
</dbReference>
<dbReference type="Proteomes" id="UP000010388">
    <property type="component" value="Chromosome"/>
</dbReference>
<feature type="compositionally biased region" description="Low complexity" evidence="1">
    <location>
        <begin position="211"/>
        <end position="220"/>
    </location>
</feature>
<dbReference type="OrthoDB" id="9836367at2"/>
<name>K9PAE3_CYAGP</name>
<feature type="region of interest" description="Disordered" evidence="1">
    <location>
        <begin position="196"/>
        <end position="220"/>
    </location>
</feature>
<sequence length="253" mass="25963">MSTLLSGGSAFAATSSFVVDLNKSFGDSYTGVTGTMNFLFGDAGDSNPSTYTLDLTIKNTSGSPITSSSLTGFAFDTPTSVSSLVYNRNGTNFYQATDLTIAPAPSFTFCASTDNNINNGTQCGAGSVPQGLSNGQSATVKYTFNFAGLNPGVSDVSTAFFNLFNGLVVSPPPNDTKVVNSTVVLAARFQEINTASSTGGSDKVTGKPRGSDPAPGDAVPGPLPLLGAAAGFLQSRKLRKRLAKARLANHGQL</sequence>
<protein>
    <submittedName>
        <fullName evidence="2">Uncharacterized protein</fullName>
    </submittedName>
</protein>
<accession>K9PAE3</accession>
<gene>
    <name evidence="2" type="ordered locus">Cyagr_2816</name>
</gene>
<dbReference type="KEGG" id="cgc:Cyagr_2816"/>
<proteinExistence type="predicted"/>
<evidence type="ECO:0000313" key="3">
    <source>
        <dbReference type="Proteomes" id="UP000010388"/>
    </source>
</evidence>
<dbReference type="AlphaFoldDB" id="K9PAE3"/>
<evidence type="ECO:0000256" key="1">
    <source>
        <dbReference type="SAM" id="MobiDB-lite"/>
    </source>
</evidence>